<evidence type="ECO:0000256" key="1">
    <source>
        <dbReference type="ARBA" id="ARBA00022574"/>
    </source>
</evidence>
<keyword evidence="7" id="KW-1185">Reference proteome</keyword>
<feature type="compositionally biased region" description="Basic residues" evidence="4">
    <location>
        <begin position="641"/>
        <end position="655"/>
    </location>
</feature>
<dbReference type="EMBL" id="CAXITT010000026">
    <property type="protein sequence ID" value="CAL1528069.1"/>
    <property type="molecule type" value="Genomic_DNA"/>
</dbReference>
<feature type="region of interest" description="Disordered" evidence="4">
    <location>
        <begin position="640"/>
        <end position="674"/>
    </location>
</feature>
<dbReference type="GO" id="GO:0005774">
    <property type="term" value="C:vacuolar membrane"/>
    <property type="evidence" value="ECO:0007669"/>
    <property type="project" value="TreeGrafter"/>
</dbReference>
<dbReference type="AlphaFoldDB" id="A0AAV2H6F4"/>
<evidence type="ECO:0000313" key="7">
    <source>
        <dbReference type="Proteomes" id="UP001497497"/>
    </source>
</evidence>
<dbReference type="InterPro" id="IPR036322">
    <property type="entry name" value="WD40_repeat_dom_sf"/>
</dbReference>
<dbReference type="PROSITE" id="PS50294">
    <property type="entry name" value="WD_REPEATS_REGION"/>
    <property type="match status" value="1"/>
</dbReference>
<feature type="region of interest" description="Disordered" evidence="4">
    <location>
        <begin position="849"/>
        <end position="898"/>
    </location>
</feature>
<dbReference type="Gene3D" id="2.130.10.10">
    <property type="entry name" value="YVTN repeat-like/Quinoprotein amine dehydrogenase"/>
    <property type="match status" value="2"/>
</dbReference>
<feature type="domain" description="WDR59/RTC1-like RING zinc finger" evidence="5">
    <location>
        <begin position="1039"/>
        <end position="1087"/>
    </location>
</feature>
<protein>
    <recommendedName>
        <fullName evidence="5">WDR59/RTC1-like RING zinc finger domain-containing protein</fullName>
    </recommendedName>
</protein>
<reference evidence="6 7" key="1">
    <citation type="submission" date="2024-04" db="EMBL/GenBank/DDBJ databases">
        <authorList>
            <consortium name="Genoscope - CEA"/>
            <person name="William W."/>
        </authorList>
    </citation>
    <scope>NUCLEOTIDE SEQUENCE [LARGE SCALE GENOMIC DNA]</scope>
</reference>
<feature type="compositionally biased region" description="Low complexity" evidence="4">
    <location>
        <begin position="880"/>
        <end position="889"/>
    </location>
</feature>
<feature type="compositionally biased region" description="Basic and acidic residues" evidence="4">
    <location>
        <begin position="656"/>
        <end position="674"/>
    </location>
</feature>
<dbReference type="Proteomes" id="UP001497497">
    <property type="component" value="Unassembled WGS sequence"/>
</dbReference>
<feature type="repeat" description="WD" evidence="3">
    <location>
        <begin position="101"/>
        <end position="143"/>
    </location>
</feature>
<dbReference type="GO" id="GO:0035859">
    <property type="term" value="C:Seh1-associated complex"/>
    <property type="evidence" value="ECO:0007669"/>
    <property type="project" value="TreeGrafter"/>
</dbReference>
<dbReference type="PROSITE" id="PS00678">
    <property type="entry name" value="WD_REPEATS_1"/>
    <property type="match status" value="1"/>
</dbReference>
<dbReference type="InterPro" id="IPR039456">
    <property type="entry name" value="WDR59_mRING-H2-C3H3C2"/>
</dbReference>
<feature type="compositionally biased region" description="Pro residues" evidence="4">
    <location>
        <begin position="864"/>
        <end position="879"/>
    </location>
</feature>
<proteinExistence type="predicted"/>
<dbReference type="InterPro" id="IPR001680">
    <property type="entry name" value="WD40_rpt"/>
</dbReference>
<dbReference type="InterPro" id="IPR049566">
    <property type="entry name" value="WDR59_RTC1-like_RING_Znf"/>
</dbReference>
<gene>
    <name evidence="6" type="ORF">GSLYS_00002239001</name>
</gene>
<dbReference type="PROSITE" id="PS50082">
    <property type="entry name" value="WD_REPEATS_2"/>
    <property type="match status" value="2"/>
</dbReference>
<dbReference type="InterPro" id="IPR015943">
    <property type="entry name" value="WD40/YVTN_repeat-like_dom_sf"/>
</dbReference>
<dbReference type="PANTHER" id="PTHR46170">
    <property type="entry name" value="GATOR COMPLEX PROTEIN WDR59"/>
    <property type="match status" value="1"/>
</dbReference>
<dbReference type="GO" id="GO:0034198">
    <property type="term" value="P:cellular response to amino acid starvation"/>
    <property type="evidence" value="ECO:0007669"/>
    <property type="project" value="TreeGrafter"/>
</dbReference>
<dbReference type="SUPFAM" id="SSF50978">
    <property type="entry name" value="WD40 repeat-like"/>
    <property type="match status" value="1"/>
</dbReference>
<comment type="caution">
    <text evidence="6">The sequence shown here is derived from an EMBL/GenBank/DDBJ whole genome shotgun (WGS) entry which is preliminary data.</text>
</comment>
<keyword evidence="1 3" id="KW-0853">WD repeat</keyword>
<evidence type="ECO:0000256" key="3">
    <source>
        <dbReference type="PROSITE-ProRule" id="PRU00221"/>
    </source>
</evidence>
<organism evidence="6 7">
    <name type="scientific">Lymnaea stagnalis</name>
    <name type="common">Great pond snail</name>
    <name type="synonym">Helix stagnalis</name>
    <dbReference type="NCBI Taxonomy" id="6523"/>
    <lineage>
        <taxon>Eukaryota</taxon>
        <taxon>Metazoa</taxon>
        <taxon>Spiralia</taxon>
        <taxon>Lophotrochozoa</taxon>
        <taxon>Mollusca</taxon>
        <taxon>Gastropoda</taxon>
        <taxon>Heterobranchia</taxon>
        <taxon>Euthyneura</taxon>
        <taxon>Panpulmonata</taxon>
        <taxon>Hygrophila</taxon>
        <taxon>Lymnaeoidea</taxon>
        <taxon>Lymnaeidae</taxon>
        <taxon>Lymnaea</taxon>
    </lineage>
</organism>
<dbReference type="GO" id="GO:0035591">
    <property type="term" value="F:signaling adaptor activity"/>
    <property type="evidence" value="ECO:0007669"/>
    <property type="project" value="TreeGrafter"/>
</dbReference>
<dbReference type="PANTHER" id="PTHR46170:SF1">
    <property type="entry name" value="GATOR COMPLEX PROTEIN WDR59"/>
    <property type="match status" value="1"/>
</dbReference>
<dbReference type="SMART" id="SM00320">
    <property type="entry name" value="WD40"/>
    <property type="match status" value="4"/>
</dbReference>
<name>A0AAV2H6F4_LYMST</name>
<dbReference type="Pfam" id="PF17120">
    <property type="entry name" value="zf-RING_16"/>
    <property type="match status" value="1"/>
</dbReference>
<dbReference type="InterPro" id="IPR019775">
    <property type="entry name" value="WD40_repeat_CS"/>
</dbReference>
<dbReference type="GO" id="GO:1904263">
    <property type="term" value="P:positive regulation of TORC1 signaling"/>
    <property type="evidence" value="ECO:0007669"/>
    <property type="project" value="TreeGrafter"/>
</dbReference>
<dbReference type="Pfam" id="PF00400">
    <property type="entry name" value="WD40"/>
    <property type="match status" value="2"/>
</dbReference>
<evidence type="ECO:0000259" key="5">
    <source>
        <dbReference type="Pfam" id="PF17120"/>
    </source>
</evidence>
<evidence type="ECO:0000313" key="6">
    <source>
        <dbReference type="EMBL" id="CAL1528069.1"/>
    </source>
</evidence>
<accession>A0AAV2H6F4</accession>
<evidence type="ECO:0000256" key="2">
    <source>
        <dbReference type="ARBA" id="ARBA00022737"/>
    </source>
</evidence>
<dbReference type="InterPro" id="IPR049567">
    <property type="entry name" value="WDR59-like"/>
</dbReference>
<feature type="compositionally biased region" description="Polar residues" evidence="4">
    <location>
        <begin position="849"/>
        <end position="861"/>
    </location>
</feature>
<feature type="repeat" description="WD" evidence="3">
    <location>
        <begin position="187"/>
        <end position="229"/>
    </location>
</feature>
<keyword evidence="2" id="KW-0677">Repeat</keyword>
<sequence>MAVRWSTEQVVAEFKDFQASAMAVDCVGQWALLAGRKNLAFVDLNKPSQTVVKVTRQSKWDIGCVQWNRHASHAYRFVTACNQRLDVFDFRDASAVHLCSLKAHSRTVSDIDWSPFDVNVVASCSVDTFTYFWDVRDSKKPVKSFQTVSGAYQVKWNKVTNNLFATTHDGDVRIWDPRKGNTPVQYISAHPSKIHGLDWSNTDQNKLVTASQDCNIRVWDYNNPRKSEAMINSGNPVWRARYTPFGEGVVSVVVPQLRRGENSLYLWHIRNQASPVHTFVGHKDVILEFQWRKQPEGARDHQLVTWSKDQSLRIWKVDPTMQKSCGYEIDDLEDCLVEDDTPSQNTSHFNGFESVTNKRLDTHSSDRTRANSGPVRGGTQLSLMSSRLSVLTLGQELNEVIEQTPGVKLEEADLPNRTLTFKLTKGQNSLDISVSFPEKYPIRVAPQLTILQSNLDPDVYVRIMKVFNDTSSIHVKKNVNCLEPCIKQIMLVIEKSGTPTLTQDIPSAVEDRKSMLDKKFHVEKVRQPTSPVAQSNVSPMYPTGGFQDLCIPFPRTCGASFCSNDFLVTFAVPAALKKVNEDSEVTPRALSDLVSYSLSQSQWMRNQSNSFVSLSLFYSSPPPQPPEGISVSSFYTEKSSKNRHHRSSHHHHKSRSRDSRENKPDKERESDRVSKKMQKVGFIKVYDISCINPVNKYLAQNYRLDLDKLGETCRHNVDVATKIGRKDLIQLWQLVCHMTQPSLKPSPNIAHEAPWAYCPFGRPLLKQMLDHSAKSRDVQTMAMLCCVFWDRDRPKKDRIPFDRTSQSKNEPRSTFEYAAANTYNPYHTVSSMTNLLKGWTSINKTGSATAASLPPHTQQQISPSPFPLLSPVPPPPPSSSPSSLLASGSARGKGRTMAEVASQPNLAALFRAGRSKSGKSAAVIKSKRSFSWSESCDEFTRVEDNKDPREREMEREKTLHYNNSQMLDPELRPQYEQIKKAYANILFKWGLLNERAHILKHTDSTDTEHRVIECRVSCFNCSEDVRGAQCHRCKYPALRCSICHIGVRGLSIICLACGDGGHTSHMMTWFSQQSVCPTGCGCVCLQENTFRSLTDQGS</sequence>
<dbReference type="CDD" id="cd16692">
    <property type="entry name" value="mRING-H2-C3H3C2_WDR59"/>
    <property type="match status" value="1"/>
</dbReference>
<evidence type="ECO:0000256" key="4">
    <source>
        <dbReference type="SAM" id="MobiDB-lite"/>
    </source>
</evidence>